<feature type="domain" description="Phosphomannose isomerase type I catalytic" evidence="5">
    <location>
        <begin position="6"/>
        <end position="109"/>
    </location>
</feature>
<dbReference type="PANTHER" id="PTHR42742:SF3">
    <property type="entry name" value="FRUCTOKINASE"/>
    <property type="match status" value="1"/>
</dbReference>
<sequence>MLYPLKFEPVYKSYFWGGRNLEKLGRMLPDGKIAESWEVACNFEGISIIANGAYKGLPLSQLLALFGENVLGKGTAKFPLLIKLLDANDRLSVQVHPDDRYARTVENQDYGKSEMWYVLAAQPGAKIVYNLREGVIGRDLDRLVKTKEIERWFNYVDVSAGDAIYIPAGTIHGLGEGIIVVEIQQNSTTTYRIYDYDRTDASGAKRPLHIEKASEVANFNRQDETGKVAGLVVACGHGSRKTYLVAERHFAVELYDVAGSVEEVADGSKFYVFTIIEGAGEVRYGSGQTVSVCAVETVMIPAALGRYCLAGRFKALKAYVPDLTADVVTPLKAAGYSSTEIFRCVGGLADFIHINTYSKNSCRLCSS</sequence>
<dbReference type="InterPro" id="IPR046457">
    <property type="entry name" value="PMI_typeI_cat"/>
</dbReference>
<dbReference type="InterPro" id="IPR051804">
    <property type="entry name" value="Carb_Metab_Reg_Kinase/Isom"/>
</dbReference>
<name>A1HSH6_9FIRM</name>
<keyword evidence="8" id="KW-1185">Reference proteome</keyword>
<dbReference type="Proteomes" id="UP000005139">
    <property type="component" value="Unassembled WGS sequence"/>
</dbReference>
<evidence type="ECO:0000256" key="4">
    <source>
        <dbReference type="ARBA" id="ARBA00030762"/>
    </source>
</evidence>
<proteinExistence type="predicted"/>
<dbReference type="SUPFAM" id="SSF51182">
    <property type="entry name" value="RmlC-like cupins"/>
    <property type="match status" value="1"/>
</dbReference>
<evidence type="ECO:0000256" key="1">
    <source>
        <dbReference type="ARBA" id="ARBA00022723"/>
    </source>
</evidence>
<evidence type="ECO:0000313" key="8">
    <source>
        <dbReference type="Proteomes" id="UP000005139"/>
    </source>
</evidence>
<dbReference type="Pfam" id="PF21621">
    <property type="entry name" value="MPI_cupin_dom"/>
    <property type="match status" value="1"/>
</dbReference>
<evidence type="ECO:0000259" key="6">
    <source>
        <dbReference type="Pfam" id="PF21621"/>
    </source>
</evidence>
<evidence type="ECO:0000256" key="3">
    <source>
        <dbReference type="ARBA" id="ARBA00029741"/>
    </source>
</evidence>
<dbReference type="InterPro" id="IPR049071">
    <property type="entry name" value="MPI_cupin_dom"/>
</dbReference>
<reference evidence="7 8" key="1">
    <citation type="submission" date="2007-01" db="EMBL/GenBank/DDBJ databases">
        <title>Annotation of the draft genome assembly of Thermosinus carboxydivorans Nor1.</title>
        <authorList>
            <consortium name="US DOE Joint Genome Institute (JGI-ORNL)"/>
            <person name="Larimer F."/>
            <person name="Land M."/>
            <person name="Hauser L."/>
        </authorList>
    </citation>
    <scope>NUCLEOTIDE SEQUENCE [LARGE SCALE GENOMIC DNA]</scope>
    <source>
        <strain evidence="7 8">Nor1</strain>
    </source>
</reference>
<feature type="domain" description="Mannose-6-phosphate isomerase cupin" evidence="6">
    <location>
        <begin position="241"/>
        <end position="319"/>
    </location>
</feature>
<dbReference type="eggNOG" id="COG1482">
    <property type="taxonomic scope" value="Bacteria"/>
</dbReference>
<keyword evidence="7" id="KW-0413">Isomerase</keyword>
<evidence type="ECO:0000259" key="5">
    <source>
        <dbReference type="Pfam" id="PF20511"/>
    </source>
</evidence>
<evidence type="ECO:0000256" key="2">
    <source>
        <dbReference type="ARBA" id="ARBA00022833"/>
    </source>
</evidence>
<dbReference type="PANTHER" id="PTHR42742">
    <property type="entry name" value="TRANSCRIPTIONAL REPRESSOR MPRA"/>
    <property type="match status" value="1"/>
</dbReference>
<dbReference type="EMBL" id="AAWL01000016">
    <property type="protein sequence ID" value="EAX47040.1"/>
    <property type="molecule type" value="Genomic_DNA"/>
</dbReference>
<keyword evidence="1" id="KW-0479">Metal-binding</keyword>
<dbReference type="InterPro" id="IPR014710">
    <property type="entry name" value="RmlC-like_jellyroll"/>
</dbReference>
<dbReference type="AlphaFoldDB" id="A1HSH6"/>
<reference evidence="7 8" key="2">
    <citation type="submission" date="2007-01" db="EMBL/GenBank/DDBJ databases">
        <title>Sequencing of the draft genome and assembly of Thermosinus carboxydivorans Nor1.</title>
        <authorList>
            <consortium name="US DOE Joint Genome Institute (JGI-PGF)"/>
            <person name="Copeland A."/>
            <person name="Lucas S."/>
            <person name="Lapidus A."/>
            <person name="Barry K."/>
            <person name="Glavina del Rio T."/>
            <person name="Dalin E."/>
            <person name="Tice H."/>
            <person name="Bruce D."/>
            <person name="Pitluck S."/>
            <person name="Richardson P."/>
        </authorList>
    </citation>
    <scope>NUCLEOTIDE SEQUENCE [LARGE SCALE GENOMIC DNA]</scope>
    <source>
        <strain evidence="7 8">Nor1</strain>
    </source>
</reference>
<dbReference type="InterPro" id="IPR011051">
    <property type="entry name" value="RmlC_Cupin_sf"/>
</dbReference>
<dbReference type="GO" id="GO:0004476">
    <property type="term" value="F:mannose-6-phosphate isomerase activity"/>
    <property type="evidence" value="ECO:0007669"/>
    <property type="project" value="InterPro"/>
</dbReference>
<dbReference type="Pfam" id="PF20511">
    <property type="entry name" value="PMI_typeI_cat"/>
    <property type="match status" value="1"/>
</dbReference>
<comment type="caution">
    <text evidence="7">The sequence shown here is derived from an EMBL/GenBank/DDBJ whole genome shotgun (WGS) entry which is preliminary data.</text>
</comment>
<gene>
    <name evidence="7" type="ORF">TcarDRAFT_0735</name>
</gene>
<dbReference type="GO" id="GO:0008270">
    <property type="term" value="F:zinc ion binding"/>
    <property type="evidence" value="ECO:0007669"/>
    <property type="project" value="InterPro"/>
</dbReference>
<dbReference type="OrthoDB" id="9808275at2"/>
<keyword evidence="2" id="KW-0862">Zinc</keyword>
<evidence type="ECO:0000313" key="7">
    <source>
        <dbReference type="EMBL" id="EAX47040.1"/>
    </source>
</evidence>
<protein>
    <recommendedName>
        <fullName evidence="3">Phosphohexomutase</fullName>
    </recommendedName>
    <alternativeName>
        <fullName evidence="4">Phosphomannose isomerase</fullName>
    </alternativeName>
</protein>
<organism evidence="7 8">
    <name type="scientific">Thermosinus carboxydivorans Nor1</name>
    <dbReference type="NCBI Taxonomy" id="401526"/>
    <lineage>
        <taxon>Bacteria</taxon>
        <taxon>Bacillati</taxon>
        <taxon>Bacillota</taxon>
        <taxon>Negativicutes</taxon>
        <taxon>Selenomonadales</taxon>
        <taxon>Sporomusaceae</taxon>
        <taxon>Thermosinus</taxon>
    </lineage>
</organism>
<dbReference type="Gene3D" id="2.60.120.10">
    <property type="entry name" value="Jelly Rolls"/>
    <property type="match status" value="2"/>
</dbReference>
<dbReference type="RefSeq" id="WP_007289981.1">
    <property type="nucleotide sequence ID" value="NZ_AAWL01000016.1"/>
</dbReference>
<accession>A1HSH6</accession>
<dbReference type="CDD" id="cd07010">
    <property type="entry name" value="cupin_PMI_type_I_N_bac"/>
    <property type="match status" value="1"/>
</dbReference>